<dbReference type="EMBL" id="CP002745">
    <property type="protein sequence ID" value="AEK62745.1"/>
    <property type="molecule type" value="Genomic_DNA"/>
</dbReference>
<dbReference type="InterPro" id="IPR008979">
    <property type="entry name" value="Galactose-bd-like_sf"/>
</dbReference>
<accession>G0ACF0</accession>
<dbReference type="InterPro" id="IPR050585">
    <property type="entry name" value="Xaa-Pro_dipeptidyl-ppase/CocE"/>
</dbReference>
<dbReference type="KEGG" id="cfu:CFU_2919"/>
<organism evidence="3 4">
    <name type="scientific">Collimonas fungivorans (strain Ter331)</name>
    <dbReference type="NCBI Taxonomy" id="1005048"/>
    <lineage>
        <taxon>Bacteria</taxon>
        <taxon>Pseudomonadati</taxon>
        <taxon>Pseudomonadota</taxon>
        <taxon>Betaproteobacteria</taxon>
        <taxon>Burkholderiales</taxon>
        <taxon>Oxalobacteraceae</taxon>
        <taxon>Collimonas</taxon>
    </lineage>
</organism>
<protein>
    <submittedName>
        <fullName evidence="3">Glutaryl 7-ACA acylase-like protein</fullName>
        <ecNumber evidence="3">3.4.14.11</ecNumber>
    </submittedName>
</protein>
<dbReference type="eggNOG" id="COG2936">
    <property type="taxonomic scope" value="Bacteria"/>
</dbReference>
<dbReference type="PANTHER" id="PTHR43056">
    <property type="entry name" value="PEPTIDASE S9 PROLYL OLIGOPEPTIDASE"/>
    <property type="match status" value="1"/>
</dbReference>
<reference evidence="4" key="6">
    <citation type="submission" date="2011-05" db="EMBL/GenBank/DDBJ databases">
        <title>Complete sequence of Collimonas fungivorans Ter331.</title>
        <authorList>
            <person name="Leveau J.H."/>
        </authorList>
    </citation>
    <scope>NUCLEOTIDE SEQUENCE [LARGE SCALE GENOMIC DNA]</scope>
    <source>
        <strain evidence="4">Ter331</strain>
    </source>
</reference>
<dbReference type="Pfam" id="PF08530">
    <property type="entry name" value="PepX_C"/>
    <property type="match status" value="1"/>
</dbReference>
<dbReference type="GO" id="GO:0008239">
    <property type="term" value="F:dipeptidyl-peptidase activity"/>
    <property type="evidence" value="ECO:0007669"/>
    <property type="project" value="UniProtKB-EC"/>
</dbReference>
<evidence type="ECO:0000313" key="4">
    <source>
        <dbReference type="Proteomes" id="UP000008392"/>
    </source>
</evidence>
<reference evidence="3 4" key="3">
    <citation type="journal article" date="2008" name="FEMS Microbiol. Ecol.">
        <title>Identification and characterization of genes underlying chitinolysis in Collimonas fungivorans Ter331.</title>
        <authorList>
            <person name="Fritsche K."/>
            <person name="de Boer W."/>
            <person name="Gerards S."/>
            <person name="van den Berg M."/>
            <person name="van Veen J.A."/>
            <person name="Leveau J.H."/>
        </authorList>
    </citation>
    <scope>NUCLEOTIDE SEQUENCE [LARGE SCALE GENOMIC DNA]</scope>
    <source>
        <strain evidence="3 4">Ter331</strain>
    </source>
</reference>
<dbReference type="InterPro" id="IPR013736">
    <property type="entry name" value="Xaa-Pro_dipept_C"/>
</dbReference>
<evidence type="ECO:0000313" key="3">
    <source>
        <dbReference type="EMBL" id="AEK62745.1"/>
    </source>
</evidence>
<sequence>MKIKYQFPHAIKEIEHGTIILSDGCRLAYRMWLPAAALADSAGFTVPAILEYLPYRKRDGTAVRDQLTHPYFAGHGYACLRVDMRGCGESDGLLADEYLQQEQDDAIEVIRWITQQPWSSGKVGMMGISWGGFNGLQIAAQIEAIQPDTLKAVITLCSTDNRFTDDIHYKGGCMLLENAGWAATMFSYGAAAPDPLLVGAGWRELWLQRLKNMPLLLKNWLQHQTFDAYWQHGSVCCDYSKIKAAVYAIGGWGDAYSNAIPRMLENLPGPKKGLIGPWAHKYPHFAVPGPAIGFLQEALRWWDYWLKDIDTGVMDEPQMTLYLQDAVAPQASYAQRPGNWLREVCWPSPHVQALTVPLGAADASCGILRSPLGTGSACGEYCVIWLGPEFPTDQRADDAVSLTVDLPALQAPIALVGAAVLKLRLRCDSEHGQLAVRLNDVSVDGASTRITYGVLNLNLPQNESSPRKLIPGKWFDVTLQLDDVGYRLPAEHRLRIAISSAYFPLVWPARAHATLEFDLAQSAITLPLHDMQTVSASPFAEPEAAAPLALRYQRSPASRRQVVSDAMSGRVTTQIHDDFGRYCFDDHGLVVEQVCDEEYSILPQDPLSASSEQRWLYKAGRGDWQVEVKSVLRLTADAEHFLVEAEQTAWENGRQVHHQDWRELVRRVAL</sequence>
<dbReference type="RefSeq" id="WP_014006898.1">
    <property type="nucleotide sequence ID" value="NC_015856.1"/>
</dbReference>
<dbReference type="SUPFAM" id="SSF49785">
    <property type="entry name" value="Galactose-binding domain-like"/>
    <property type="match status" value="1"/>
</dbReference>
<proteinExistence type="predicted"/>
<dbReference type="InterPro" id="IPR005674">
    <property type="entry name" value="CocE/Ser_esterase"/>
</dbReference>
<dbReference type="NCBIfam" id="TIGR00976">
    <property type="entry name" value="CocE_NonD"/>
    <property type="match status" value="1"/>
</dbReference>
<feature type="domain" description="Xaa-Pro dipeptidyl-peptidase C-terminal" evidence="2">
    <location>
        <begin position="299"/>
        <end position="525"/>
    </location>
</feature>
<reference evidence="3 4" key="5">
    <citation type="journal article" date="2011" name="ISME J.">
        <title>Dual transcriptional profiling of a bacterial/fungal confrontation: Collimonas fungivorans versus Aspergillus niger.</title>
        <authorList>
            <person name="Mela F."/>
            <person name="Fritsche K."/>
            <person name="de Boer W."/>
            <person name="van Veen J.A."/>
            <person name="de Graaff L.H."/>
            <person name="van den Berg M."/>
            <person name="Leveau J.H."/>
        </authorList>
    </citation>
    <scope>NUCLEOTIDE SEQUENCE [LARGE SCALE GENOMIC DNA]</scope>
    <source>
        <strain evidence="3 4">Ter331</strain>
    </source>
</reference>
<dbReference type="Gene3D" id="3.40.50.1820">
    <property type="entry name" value="alpha/beta hydrolase"/>
    <property type="match status" value="1"/>
</dbReference>
<dbReference type="InterPro" id="IPR029058">
    <property type="entry name" value="AB_hydrolase_fold"/>
</dbReference>
<dbReference type="SUPFAM" id="SSF53474">
    <property type="entry name" value="alpha/beta-Hydrolases"/>
    <property type="match status" value="1"/>
</dbReference>
<dbReference type="InterPro" id="IPR000383">
    <property type="entry name" value="Xaa-Pro-like_dom"/>
</dbReference>
<dbReference type="PANTHER" id="PTHR43056:SF10">
    <property type="entry name" value="COCE_NOND FAMILY, PUTATIVE (AFU_ORTHOLOGUE AFUA_7G00600)-RELATED"/>
    <property type="match status" value="1"/>
</dbReference>
<keyword evidence="1 3" id="KW-0378">Hydrolase</keyword>
<gene>
    <name evidence="3" type="ordered locus">CFU_2919</name>
</gene>
<dbReference type="AlphaFoldDB" id="G0ACF0"/>
<evidence type="ECO:0000259" key="2">
    <source>
        <dbReference type="SMART" id="SM00939"/>
    </source>
</evidence>
<dbReference type="Proteomes" id="UP000008392">
    <property type="component" value="Chromosome"/>
</dbReference>
<evidence type="ECO:0000256" key="1">
    <source>
        <dbReference type="ARBA" id="ARBA00022801"/>
    </source>
</evidence>
<dbReference type="SMART" id="SM00939">
    <property type="entry name" value="PepX_C"/>
    <property type="match status" value="1"/>
</dbReference>
<reference evidence="3 4" key="4">
    <citation type="journal article" date="2010" name="Environ. Microbiol.">
        <title>The bacterial genus Collimonas: mycophagy, weathering and other adaptive solutions to life in oligotrophic soil environments.</title>
        <authorList>
            <person name="Leveau J.H."/>
            <person name="Uroz S."/>
            <person name="de Boer W."/>
        </authorList>
    </citation>
    <scope>NUCLEOTIDE SEQUENCE [LARGE SCALE GENOMIC DNA]</scope>
    <source>
        <strain evidence="3 4">Ter331</strain>
    </source>
</reference>
<reference evidence="3 4" key="1">
    <citation type="journal article" date="2004" name="Environ. Microbiol.">
        <title>Phylogeny-function analysis of (meta)genomic libraries: screening for expression of ribosomal RNA genes by large-insert library fluorescent in situ hybridization (LIL-FISH).</title>
        <authorList>
            <person name="Leveau J.H."/>
            <person name="Gerards S."/>
            <person name="de Boer W."/>
            <person name="van Veen J.A."/>
        </authorList>
    </citation>
    <scope>NUCLEOTIDE SEQUENCE [LARGE SCALE GENOMIC DNA]</scope>
    <source>
        <strain evidence="3 4">Ter331</strain>
    </source>
</reference>
<dbReference type="EC" id="3.4.14.11" evidence="3"/>
<name>G0ACF0_COLFT</name>
<dbReference type="STRING" id="1005048.CFU_2919"/>
<dbReference type="HOGENOM" id="CLU_015590_4_0_4"/>
<reference evidence="3 4" key="2">
    <citation type="journal article" date="2006" name="J. Microbiol. Methods">
        <title>Genomic flank-sequencing of plasposon insertion sites for rapid identification of functional genes.</title>
        <authorList>
            <person name="Leveau J.H."/>
            <person name="Gerards S."/>
            <person name="Fritsche K."/>
            <person name="Zondag G."/>
            <person name="van Veen J.A."/>
        </authorList>
    </citation>
    <scope>NUCLEOTIDE SEQUENCE [LARGE SCALE GENOMIC DNA]</scope>
    <source>
        <strain evidence="3 4">Ter331</strain>
    </source>
</reference>
<dbReference type="Gene3D" id="2.60.120.260">
    <property type="entry name" value="Galactose-binding domain-like"/>
    <property type="match status" value="1"/>
</dbReference>
<dbReference type="Pfam" id="PF02129">
    <property type="entry name" value="Peptidase_S15"/>
    <property type="match status" value="1"/>
</dbReference>
<keyword evidence="4" id="KW-1185">Reference proteome</keyword>